<dbReference type="InterPro" id="IPR045851">
    <property type="entry name" value="AMP-bd_C_sf"/>
</dbReference>
<evidence type="ECO:0000256" key="1">
    <source>
        <dbReference type="ARBA" id="ARBA00006432"/>
    </source>
</evidence>
<dbReference type="InterPro" id="IPR025110">
    <property type="entry name" value="AMP-bd_C"/>
</dbReference>
<dbReference type="Pfam" id="PF00501">
    <property type="entry name" value="AMP-binding"/>
    <property type="match status" value="1"/>
</dbReference>
<dbReference type="NCBIfam" id="NF004837">
    <property type="entry name" value="PRK06187.1"/>
    <property type="match status" value="1"/>
</dbReference>
<evidence type="ECO:0000256" key="4">
    <source>
        <dbReference type="ARBA" id="ARBA00023098"/>
    </source>
</evidence>
<reference evidence="8" key="1">
    <citation type="journal article" date="2014" name="Int. J. Syst. Evol. Microbiol.">
        <title>Complete genome sequence of Corynebacterium casei LMG S-19264T (=DSM 44701T), isolated from a smear-ripened cheese.</title>
        <authorList>
            <consortium name="US DOE Joint Genome Institute (JGI-PGF)"/>
            <person name="Walter F."/>
            <person name="Albersmeier A."/>
            <person name="Kalinowski J."/>
            <person name="Ruckert C."/>
        </authorList>
    </citation>
    <scope>NUCLEOTIDE SEQUENCE</scope>
    <source>
        <strain evidence="8">JCM 11219</strain>
    </source>
</reference>
<evidence type="ECO:0000313" key="7">
    <source>
        <dbReference type="EMBL" id="BDR91287.1"/>
    </source>
</evidence>
<dbReference type="EMBL" id="AP026830">
    <property type="protein sequence ID" value="BDR91287.1"/>
    <property type="molecule type" value="Genomic_DNA"/>
</dbReference>
<dbReference type="PANTHER" id="PTHR43859">
    <property type="entry name" value="ACYL-ACTIVATING ENZYME"/>
    <property type="match status" value="1"/>
</dbReference>
<feature type="domain" description="AMP-dependent synthetase/ligase" evidence="5">
    <location>
        <begin position="24"/>
        <end position="412"/>
    </location>
</feature>
<keyword evidence="3" id="KW-0276">Fatty acid metabolism</keyword>
<reference evidence="8" key="2">
    <citation type="submission" date="2020-09" db="EMBL/GenBank/DDBJ databases">
        <authorList>
            <person name="Sun Q."/>
            <person name="Ohkuma M."/>
        </authorList>
    </citation>
    <scope>NUCLEOTIDE SEQUENCE</scope>
    <source>
        <strain evidence="8">JCM 11219</strain>
    </source>
</reference>
<dbReference type="OrthoDB" id="35688at2157"/>
<dbReference type="FunFam" id="3.30.300.30:FF:000008">
    <property type="entry name" value="2,3-dihydroxybenzoate-AMP ligase"/>
    <property type="match status" value="1"/>
</dbReference>
<dbReference type="Pfam" id="PF13193">
    <property type="entry name" value="AMP-binding_C"/>
    <property type="match status" value="1"/>
</dbReference>
<gene>
    <name evidence="8" type="ORF">GCM10007112_22270</name>
    <name evidence="7" type="ORF">Vsou_03800</name>
</gene>
<keyword evidence="4" id="KW-0443">Lipid metabolism</keyword>
<dbReference type="RefSeq" id="WP_188603994.1">
    <property type="nucleotide sequence ID" value="NZ_AP026830.1"/>
</dbReference>
<dbReference type="SUPFAM" id="SSF56801">
    <property type="entry name" value="Acetyl-CoA synthetase-like"/>
    <property type="match status" value="1"/>
</dbReference>
<protein>
    <submittedName>
        <fullName evidence="8">AMP-dependent ligase</fullName>
    </submittedName>
</protein>
<dbReference type="GO" id="GO:0016874">
    <property type="term" value="F:ligase activity"/>
    <property type="evidence" value="ECO:0007669"/>
    <property type="project" value="UniProtKB-KW"/>
</dbReference>
<dbReference type="InterPro" id="IPR042099">
    <property type="entry name" value="ANL_N_sf"/>
</dbReference>
<keyword evidence="2 8" id="KW-0436">Ligase</keyword>
<feature type="domain" description="AMP-binding enzyme C-terminal" evidence="6">
    <location>
        <begin position="464"/>
        <end position="545"/>
    </location>
</feature>
<dbReference type="AlphaFoldDB" id="A0A830EM99"/>
<dbReference type="Gene3D" id="3.30.300.30">
    <property type="match status" value="1"/>
</dbReference>
<organism evidence="8 9">
    <name type="scientific">Vulcanisaeta souniana JCM 11219</name>
    <dbReference type="NCBI Taxonomy" id="1293586"/>
    <lineage>
        <taxon>Archaea</taxon>
        <taxon>Thermoproteota</taxon>
        <taxon>Thermoprotei</taxon>
        <taxon>Thermoproteales</taxon>
        <taxon>Thermoproteaceae</taxon>
        <taxon>Vulcanisaeta</taxon>
    </lineage>
</organism>
<evidence type="ECO:0000313" key="9">
    <source>
        <dbReference type="Proteomes" id="UP000657075"/>
    </source>
</evidence>
<evidence type="ECO:0000259" key="6">
    <source>
        <dbReference type="Pfam" id="PF13193"/>
    </source>
</evidence>
<dbReference type="PANTHER" id="PTHR43859:SF4">
    <property type="entry name" value="BUTANOATE--COA LIGASE AAE1-RELATED"/>
    <property type="match status" value="1"/>
</dbReference>
<accession>A0A830EM99</accession>
<evidence type="ECO:0000259" key="5">
    <source>
        <dbReference type="Pfam" id="PF00501"/>
    </source>
</evidence>
<reference evidence="7" key="4">
    <citation type="journal article" date="2023" name="Microbiol. Resour. Announc.">
        <title>Complete Genome Sequence of Vulcanisaeta souniana Strain IC-059, a Hyperthermophilic Archaeon Isolated from Hot Spring Water in Japan.</title>
        <authorList>
            <person name="Kato S."/>
            <person name="Itoh T."/>
            <person name="Wu L."/>
            <person name="Ma J."/>
            <person name="Ohkuma M."/>
        </authorList>
    </citation>
    <scope>NUCLEOTIDE SEQUENCE</scope>
    <source>
        <strain evidence="7">JCM 11219</strain>
    </source>
</reference>
<dbReference type="Proteomes" id="UP000657075">
    <property type="component" value="Unassembled WGS sequence"/>
</dbReference>
<evidence type="ECO:0000313" key="8">
    <source>
        <dbReference type="EMBL" id="GGI84877.1"/>
    </source>
</evidence>
<evidence type="ECO:0000256" key="3">
    <source>
        <dbReference type="ARBA" id="ARBA00022832"/>
    </source>
</evidence>
<dbReference type="InterPro" id="IPR000873">
    <property type="entry name" value="AMP-dep_synth/lig_dom"/>
</dbReference>
<dbReference type="GO" id="GO:0006631">
    <property type="term" value="P:fatty acid metabolic process"/>
    <property type="evidence" value="ECO:0007669"/>
    <property type="project" value="UniProtKB-KW"/>
</dbReference>
<proteinExistence type="inferred from homology"/>
<dbReference type="PROSITE" id="PS00455">
    <property type="entry name" value="AMP_BINDING"/>
    <property type="match status" value="1"/>
</dbReference>
<comment type="similarity">
    <text evidence="1">Belongs to the ATP-dependent AMP-binding enzyme family.</text>
</comment>
<dbReference type="Gene3D" id="3.40.50.12780">
    <property type="entry name" value="N-terminal domain of ligase-like"/>
    <property type="match status" value="1"/>
</dbReference>
<sequence length="561" mass="63272">MVSKEVKSFFYEFQLTLDKVLDYAVTAFPNNEIVYWPSGGSRTSVTFSQLADRVRRVSAALMDLGLRPGKAWELGSRVAVLEWNTLRYLDLYYAVPSIGAVLFTVNALLAPKEIIYTMGVAKPEVFIVNIDYFEPLIKPVIDNVKSIKAVVYMSDKGKEPSQDYGVKMIPYEELLKHEPLREFPEIDERTPATMLFTSGTTGLPKGGYHTHRGLVLHTLSTALSIKNPPMNVSQDDVAMFFVPMYHVHAWGYPWSTMLNGHRKIVYPGRYDWGHILKLIHEEGVTFSAGVPTILYNLLNHPDSPKYDLSRLKFVIGGAALPEGLLKAAQARGMTVISGYGLTETAPVLTIAHLRPEHKDLSPEKKNEIYMRTGIVIPLVQLRVVDEQDNDVPKDGKSIGEIAVRAPWLFREYIGDPEKTRNAWRNGWFHTGDAAVWFPDNYVKIADRLKDVIKSGGEWIPSLRLEDLISTHPGVNLVAVVGIPHEKWGERPVAIVVPKSGYEGRLTEDDIKNHLMKFVEKGEIPKWWIPDKVIFVKELPLTSTGKIDKKVLRDQFKTALSK</sequence>
<name>A0A830EM99_9CREN</name>
<dbReference type="InterPro" id="IPR020845">
    <property type="entry name" value="AMP-binding_CS"/>
</dbReference>
<reference evidence="10" key="3">
    <citation type="submission" date="2022-09" db="EMBL/GenBank/DDBJ databases">
        <title>Complete genome sequence of Vulcanisaeta souniana.</title>
        <authorList>
            <person name="Kato S."/>
            <person name="Itoh T."/>
            <person name="Ohkuma M."/>
        </authorList>
    </citation>
    <scope>NUCLEOTIDE SEQUENCE [LARGE SCALE GENOMIC DNA]</scope>
    <source>
        <strain evidence="10">JCM 11219</strain>
    </source>
</reference>
<dbReference type="Proteomes" id="UP001060771">
    <property type="component" value="Chromosome"/>
</dbReference>
<evidence type="ECO:0000313" key="10">
    <source>
        <dbReference type="Proteomes" id="UP001060771"/>
    </source>
</evidence>
<evidence type="ECO:0000256" key="2">
    <source>
        <dbReference type="ARBA" id="ARBA00022598"/>
    </source>
</evidence>
<dbReference type="GeneID" id="76205931"/>
<dbReference type="EMBL" id="BMNM01000012">
    <property type="protein sequence ID" value="GGI84877.1"/>
    <property type="molecule type" value="Genomic_DNA"/>
</dbReference>
<keyword evidence="10" id="KW-1185">Reference proteome</keyword>